<gene>
    <name evidence="4" type="ORF">EV645_7401</name>
</gene>
<feature type="chain" id="PRO_5020350842" evidence="3">
    <location>
        <begin position="40"/>
        <end position="107"/>
    </location>
</feature>
<organism evidence="4 5">
    <name type="scientific">Kribbella rubisoli</name>
    <dbReference type="NCBI Taxonomy" id="3075929"/>
    <lineage>
        <taxon>Bacteria</taxon>
        <taxon>Bacillati</taxon>
        <taxon>Actinomycetota</taxon>
        <taxon>Actinomycetes</taxon>
        <taxon>Propionibacteriales</taxon>
        <taxon>Kribbellaceae</taxon>
        <taxon>Kribbella</taxon>
    </lineage>
</organism>
<feature type="transmembrane region" description="Helical" evidence="2">
    <location>
        <begin position="74"/>
        <end position="95"/>
    </location>
</feature>
<evidence type="ECO:0000256" key="3">
    <source>
        <dbReference type="SAM" id="SignalP"/>
    </source>
</evidence>
<dbReference type="AlphaFoldDB" id="A0A4Q7W2B8"/>
<feature type="region of interest" description="Disordered" evidence="1">
    <location>
        <begin position="40"/>
        <end position="65"/>
    </location>
</feature>
<keyword evidence="5" id="KW-1185">Reference proteome</keyword>
<evidence type="ECO:0000313" key="5">
    <source>
        <dbReference type="Proteomes" id="UP000292027"/>
    </source>
</evidence>
<accession>A0A4Q7W2B8</accession>
<sequence>MNNTAARITKQSMTTRLVRLAAGAAISVAFMTTAAPAMAQNAPEPAGGSIERTLDPPGSVTSAPAAPAVDVSSAALGALGGIALGGVGLGIMVGVQRRRDHSAVHHA</sequence>
<dbReference type="Proteomes" id="UP000292027">
    <property type="component" value="Unassembled WGS sequence"/>
</dbReference>
<evidence type="ECO:0000256" key="1">
    <source>
        <dbReference type="SAM" id="MobiDB-lite"/>
    </source>
</evidence>
<keyword evidence="2" id="KW-1133">Transmembrane helix</keyword>
<keyword evidence="2" id="KW-0812">Transmembrane</keyword>
<evidence type="ECO:0000256" key="2">
    <source>
        <dbReference type="SAM" id="Phobius"/>
    </source>
</evidence>
<dbReference type="EMBL" id="SHKR01000017">
    <property type="protein sequence ID" value="RZU03374.1"/>
    <property type="molecule type" value="Genomic_DNA"/>
</dbReference>
<feature type="signal peptide" evidence="3">
    <location>
        <begin position="1"/>
        <end position="39"/>
    </location>
</feature>
<evidence type="ECO:0000313" key="4">
    <source>
        <dbReference type="EMBL" id="RZU03374.1"/>
    </source>
</evidence>
<reference evidence="4 5" key="1">
    <citation type="journal article" date="2015" name="Stand. Genomic Sci.">
        <title>Genomic Encyclopedia of Bacterial and Archaeal Type Strains, Phase III: the genomes of soil and plant-associated and newly described type strains.</title>
        <authorList>
            <person name="Whitman W.B."/>
            <person name="Woyke T."/>
            <person name="Klenk H.P."/>
            <person name="Zhou Y."/>
            <person name="Lilburn T.G."/>
            <person name="Beck B.J."/>
            <person name="De Vos P."/>
            <person name="Vandamme P."/>
            <person name="Eisen J.A."/>
            <person name="Garrity G."/>
            <person name="Hugenholtz P."/>
            <person name="Kyrpides N.C."/>
        </authorList>
    </citation>
    <scope>NUCLEOTIDE SEQUENCE [LARGE SCALE GENOMIC DNA]</scope>
    <source>
        <strain evidence="4 5">VKM Ac-2540</strain>
    </source>
</reference>
<comment type="caution">
    <text evidence="4">The sequence shown here is derived from an EMBL/GenBank/DDBJ whole genome shotgun (WGS) entry which is preliminary data.</text>
</comment>
<protein>
    <submittedName>
        <fullName evidence="4">Uncharacterized protein</fullName>
    </submittedName>
</protein>
<keyword evidence="3" id="KW-0732">Signal</keyword>
<feature type="compositionally biased region" description="Low complexity" evidence="1">
    <location>
        <begin position="56"/>
        <end position="65"/>
    </location>
</feature>
<proteinExistence type="predicted"/>
<keyword evidence="2" id="KW-0472">Membrane</keyword>
<name>A0A4Q7W2B8_9ACTN</name>